<evidence type="ECO:0000259" key="1">
    <source>
        <dbReference type="Pfam" id="PF13182"/>
    </source>
</evidence>
<protein>
    <submittedName>
        <fullName evidence="2">DUF4007 family protein</fullName>
    </submittedName>
</protein>
<dbReference type="Proteomes" id="UP000431462">
    <property type="component" value="Unassembled WGS sequence"/>
</dbReference>
<evidence type="ECO:0000313" key="2">
    <source>
        <dbReference type="EMBL" id="MTI97465.1"/>
    </source>
</evidence>
<comment type="caution">
    <text evidence="2">The sequence shown here is derived from an EMBL/GenBank/DDBJ whole genome shotgun (WGS) entry which is preliminary data.</text>
</comment>
<dbReference type="AlphaFoldDB" id="A0A844HVG4"/>
<accession>A0A844HVG4</accession>
<feature type="domain" description="DUF4007" evidence="1">
    <location>
        <begin position="15"/>
        <end position="294"/>
    </location>
</feature>
<gene>
    <name evidence="2" type="ORF">FH752_02470</name>
</gene>
<proteinExistence type="predicted"/>
<dbReference type="Pfam" id="PF13182">
    <property type="entry name" value="DUF4007"/>
    <property type="match status" value="1"/>
</dbReference>
<dbReference type="EMBL" id="VENC01000002">
    <property type="protein sequence ID" value="MTI97465.1"/>
    <property type="molecule type" value="Genomic_DNA"/>
</dbReference>
<dbReference type="InterPro" id="IPR025248">
    <property type="entry name" value="DUF4007"/>
</dbReference>
<reference evidence="2 3" key="1">
    <citation type="submission" date="2019-06" db="EMBL/GenBank/DDBJ databases">
        <title>Enrichment of Autotrophic Halophilic Microorganisms from Red Sea Brine Pool Using Microbial Electrosynthesis System.</title>
        <authorList>
            <person name="Alqahtani M.F."/>
            <person name="Bajracharya S."/>
            <person name="Katuri K.P."/>
            <person name="Ali M."/>
            <person name="Saikaly P.E."/>
        </authorList>
    </citation>
    <scope>NUCLEOTIDE SEQUENCE [LARGE SCALE GENOMIC DNA]</scope>
    <source>
        <strain evidence="2">MES15</strain>
    </source>
</reference>
<name>A0A844HVG4_9GAMM</name>
<organism evidence="2 3">
    <name type="scientific">Marinobacter adhaerens</name>
    <dbReference type="NCBI Taxonomy" id="1033846"/>
    <lineage>
        <taxon>Bacteria</taxon>
        <taxon>Pseudomonadati</taxon>
        <taxon>Pseudomonadota</taxon>
        <taxon>Gammaproteobacteria</taxon>
        <taxon>Pseudomonadales</taxon>
        <taxon>Marinobacteraceae</taxon>
        <taxon>Marinobacter</taxon>
    </lineage>
</organism>
<evidence type="ECO:0000313" key="3">
    <source>
        <dbReference type="Proteomes" id="UP000431462"/>
    </source>
</evidence>
<sequence length="316" mass="35556">MARGPLYHQDYKPQFSGHETFPLRYGWLKKCFDRVSQTEDEPANKALCWGDGAIAVFGVGKNMVASIRHWATVAGIIEEPVGANKVTTTVLGKLLFGPDGVDPYLESPNSLWLIHWKLATDWKKKTTWYWAFSNYSAVTFERDKFIERLQSEWPSSAKATIKNDVACFLNTYAGQPDSGKGGRDDSLESPLAELGLIKHVSRRDEYRFVRGQKNTLGDGVFICALLEFWQEFSPASSTLSFEAIAHEPGSPGRIFLLDENDVADRLFKLDALTDNDLRWSETAGLKQVIRNPDLEFGSALDFVRKDFESSDNREAA</sequence>